<dbReference type="Pfam" id="PF09442">
    <property type="entry name" value="DUF2018"/>
    <property type="match status" value="1"/>
</dbReference>
<dbReference type="AlphaFoldDB" id="A0A4U2Z9Z3"/>
<evidence type="ECO:0000313" key="1">
    <source>
        <dbReference type="EMBL" id="TKI70330.1"/>
    </source>
</evidence>
<evidence type="ECO:0000313" key="2">
    <source>
        <dbReference type="Proteomes" id="UP000309561"/>
    </source>
</evidence>
<dbReference type="OrthoDB" id="5339893at2"/>
<dbReference type="RefSeq" id="WP_137012267.1">
    <property type="nucleotide sequence ID" value="NZ_SZPX01000002.1"/>
</dbReference>
<comment type="caution">
    <text evidence="1">The sequence shown here is derived from an EMBL/GenBank/DDBJ whole genome shotgun (WGS) entry which is preliminary data.</text>
</comment>
<protein>
    <submittedName>
        <fullName evidence="1">DUF2018 family protein</fullName>
    </submittedName>
</protein>
<dbReference type="InterPro" id="IPR023126">
    <property type="entry name" value="HP0242-like_sf"/>
</dbReference>
<dbReference type="Gene3D" id="1.10.3350.10">
    <property type="entry name" value="HP0242-like domain"/>
    <property type="match status" value="1"/>
</dbReference>
<dbReference type="EMBL" id="SZPX01000002">
    <property type="protein sequence ID" value="TKI70330.1"/>
    <property type="molecule type" value="Genomic_DNA"/>
</dbReference>
<proteinExistence type="predicted"/>
<keyword evidence="2" id="KW-1185">Reference proteome</keyword>
<reference evidence="1 2" key="1">
    <citation type="submission" date="2019-04" db="EMBL/GenBank/DDBJ databases">
        <title>Sulfurimonas crateris sp. nov. a facultative anaerobic sulfur-oxidizing chemolithautotrophic bacterium isolated from a terrestrial mud vulcano.</title>
        <authorList>
            <person name="Ratnikova N.M."/>
            <person name="Slobodkin A.I."/>
            <person name="Merkel A.Y."/>
            <person name="Novikov A."/>
            <person name="Bonch-Osmolovskaya E.A."/>
            <person name="Slobodkina G.B."/>
        </authorList>
    </citation>
    <scope>NUCLEOTIDE SEQUENCE [LARGE SCALE GENOMIC DNA]</scope>
    <source>
        <strain evidence="1 2">SN118</strain>
    </source>
</reference>
<dbReference type="Proteomes" id="UP000309561">
    <property type="component" value="Unassembled WGS sequence"/>
</dbReference>
<accession>A0A4U2Z9Z3</accession>
<sequence length="100" mass="11642">MYGLFEDEDDLLTGSPKSKLMDIIFHANNDVVRYELENFIDRAAAMEMMIREKCGDKFSDDGDEIEKEIRSFILSRRDEVDDFAKNLYIEMMGSILSKSE</sequence>
<name>A0A4U2Z9Z3_9BACT</name>
<gene>
    <name evidence="1" type="ORF">FCU45_03340</name>
</gene>
<dbReference type="SUPFAM" id="SSF158752">
    <property type="entry name" value="HP0242-like"/>
    <property type="match status" value="1"/>
</dbReference>
<organism evidence="1 2">
    <name type="scientific">Sulfurimonas crateris</name>
    <dbReference type="NCBI Taxonomy" id="2574727"/>
    <lineage>
        <taxon>Bacteria</taxon>
        <taxon>Pseudomonadati</taxon>
        <taxon>Campylobacterota</taxon>
        <taxon>Epsilonproteobacteria</taxon>
        <taxon>Campylobacterales</taxon>
        <taxon>Sulfurimonadaceae</taxon>
        <taxon>Sulfurimonas</taxon>
    </lineage>
</organism>
<dbReference type="InterPro" id="IPR018563">
    <property type="entry name" value="DUF2018"/>
</dbReference>